<reference evidence="7" key="1">
    <citation type="submission" date="2020-09" db="EMBL/GenBank/DDBJ databases">
        <title>Pelagicoccus enzymogenes sp. nov. with an EPS production, isolated from marine sediment.</title>
        <authorList>
            <person name="Feng X."/>
        </authorList>
    </citation>
    <scope>NUCLEOTIDE SEQUENCE</scope>
    <source>
        <strain evidence="7">NFK12</strain>
    </source>
</reference>
<evidence type="ECO:0000313" key="7">
    <source>
        <dbReference type="EMBL" id="MBD5778757.1"/>
    </source>
</evidence>
<dbReference type="Pfam" id="PF02518">
    <property type="entry name" value="HATPase_c"/>
    <property type="match status" value="1"/>
</dbReference>
<dbReference type="Gene3D" id="3.30.450.20">
    <property type="entry name" value="PAS domain"/>
    <property type="match status" value="1"/>
</dbReference>
<dbReference type="PANTHER" id="PTHR24421">
    <property type="entry name" value="NITRATE/NITRITE SENSOR PROTEIN NARX-RELATED"/>
    <property type="match status" value="1"/>
</dbReference>
<organism evidence="7 8">
    <name type="scientific">Pelagicoccus enzymogenes</name>
    <dbReference type="NCBI Taxonomy" id="2773457"/>
    <lineage>
        <taxon>Bacteria</taxon>
        <taxon>Pseudomonadati</taxon>
        <taxon>Verrucomicrobiota</taxon>
        <taxon>Opitutia</taxon>
        <taxon>Puniceicoccales</taxon>
        <taxon>Pelagicoccaceae</taxon>
        <taxon>Pelagicoccus</taxon>
    </lineage>
</organism>
<dbReference type="Proteomes" id="UP000622317">
    <property type="component" value="Unassembled WGS sequence"/>
</dbReference>
<name>A0A927F5D1_9BACT</name>
<feature type="coiled-coil region" evidence="4">
    <location>
        <begin position="269"/>
        <end position="321"/>
    </location>
</feature>
<feature type="compositionally biased region" description="Basic and acidic residues" evidence="5">
    <location>
        <begin position="359"/>
        <end position="373"/>
    </location>
</feature>
<keyword evidence="8" id="KW-1185">Reference proteome</keyword>
<evidence type="ECO:0000259" key="6">
    <source>
        <dbReference type="Pfam" id="PF02518"/>
    </source>
</evidence>
<dbReference type="GO" id="GO:0016301">
    <property type="term" value="F:kinase activity"/>
    <property type="evidence" value="ECO:0007669"/>
    <property type="project" value="UniProtKB-KW"/>
</dbReference>
<protein>
    <recommendedName>
        <fullName evidence="6">Histidine kinase/HSP90-like ATPase domain-containing protein</fullName>
    </recommendedName>
</protein>
<dbReference type="CDD" id="cd16917">
    <property type="entry name" value="HATPase_UhpB-NarQ-NarX-like"/>
    <property type="match status" value="1"/>
</dbReference>
<dbReference type="Gene3D" id="3.30.565.10">
    <property type="entry name" value="Histidine kinase-like ATPase, C-terminal domain"/>
    <property type="match status" value="1"/>
</dbReference>
<dbReference type="GO" id="GO:0000160">
    <property type="term" value="P:phosphorelay signal transduction system"/>
    <property type="evidence" value="ECO:0007669"/>
    <property type="project" value="UniProtKB-KW"/>
</dbReference>
<dbReference type="AlphaFoldDB" id="A0A927F5D1"/>
<evidence type="ECO:0000256" key="2">
    <source>
        <dbReference type="ARBA" id="ARBA00022777"/>
    </source>
</evidence>
<dbReference type="EMBL" id="JACYFG010000006">
    <property type="protein sequence ID" value="MBD5778757.1"/>
    <property type="molecule type" value="Genomic_DNA"/>
</dbReference>
<feature type="region of interest" description="Disordered" evidence="5">
    <location>
        <begin position="1"/>
        <end position="21"/>
    </location>
</feature>
<evidence type="ECO:0000256" key="5">
    <source>
        <dbReference type="SAM" id="MobiDB-lite"/>
    </source>
</evidence>
<keyword evidence="3" id="KW-0902">Two-component regulatory system</keyword>
<proteinExistence type="predicted"/>
<sequence>MPQIQSQHPDQLSDPISPEASSSSETLFLLSICRDEDDAAALRADLKRSGLGEYKIQRCVNLDDALQLMQVCGFDLAFIRLDDFQNHQAAIELVRQHDPELAIVALTSHRLLNSREFQMPSGVDGNCRLEDLSPTLVSNLVSNILGQKRDRIERQRLKQELSFALEVGEMGTWSLDIETGRITLSKQAYQAIEVEASTPLPFLDDLLEIAYPPDQDRLKRLFDLSIESQGDFDAKFRLSRNGEAGPSLHVSAIYRPGGPRTHPTLAGLIKREQASSEDIQSKIEAANEAIRKALALRDEAIATASKELESLAQTLKAQEQGAKQSAVPALPAEPLPAAAPPQIPPKTSETTKGDSSPPPEKEDGPPQSAKEKPLPASQDKPQSPPRKTGLPPLASVPSPETSAPGAEPVTEDQTLGIDKSHALQQVLKSINKQKGEPIEDAFPFDFSTETVSNYTEPSPQNDGFIGAAKRLIDITQNGHDLAVTLSVDNDGAIESERERDLLFEILKELLTNVVKHARATECIIALFRDEDDWVLQVEDDGVGLENNLVSISTPLNKIGLFRIRTKLALKGGQLDLTPTFPKGLIARARLPVYLINRGAERA</sequence>
<gene>
    <name evidence="7" type="ORF">IEN85_04590</name>
</gene>
<keyword evidence="4" id="KW-0175">Coiled coil</keyword>
<dbReference type="InterPro" id="IPR036890">
    <property type="entry name" value="HATPase_C_sf"/>
</dbReference>
<feature type="compositionally biased region" description="Pro residues" evidence="5">
    <location>
        <begin position="332"/>
        <end position="344"/>
    </location>
</feature>
<dbReference type="InterPro" id="IPR050482">
    <property type="entry name" value="Sensor_HK_TwoCompSys"/>
</dbReference>
<evidence type="ECO:0000256" key="4">
    <source>
        <dbReference type="SAM" id="Coils"/>
    </source>
</evidence>
<feature type="domain" description="Histidine kinase/HSP90-like ATPase" evidence="6">
    <location>
        <begin position="499"/>
        <end position="592"/>
    </location>
</feature>
<evidence type="ECO:0000256" key="3">
    <source>
        <dbReference type="ARBA" id="ARBA00023012"/>
    </source>
</evidence>
<dbReference type="InterPro" id="IPR003594">
    <property type="entry name" value="HATPase_dom"/>
</dbReference>
<comment type="caution">
    <text evidence="7">The sequence shown here is derived from an EMBL/GenBank/DDBJ whole genome shotgun (WGS) entry which is preliminary data.</text>
</comment>
<keyword evidence="1" id="KW-0808">Transferase</keyword>
<feature type="compositionally biased region" description="Polar residues" evidence="5">
    <location>
        <begin position="1"/>
        <end position="10"/>
    </location>
</feature>
<feature type="region of interest" description="Disordered" evidence="5">
    <location>
        <begin position="332"/>
        <end position="410"/>
    </location>
</feature>
<keyword evidence="2" id="KW-0418">Kinase</keyword>
<dbReference type="SUPFAM" id="SSF55874">
    <property type="entry name" value="ATPase domain of HSP90 chaperone/DNA topoisomerase II/histidine kinase"/>
    <property type="match status" value="1"/>
</dbReference>
<evidence type="ECO:0000256" key="1">
    <source>
        <dbReference type="ARBA" id="ARBA00022679"/>
    </source>
</evidence>
<accession>A0A927F5D1</accession>
<evidence type="ECO:0000313" key="8">
    <source>
        <dbReference type="Proteomes" id="UP000622317"/>
    </source>
</evidence>
<dbReference type="RefSeq" id="WP_191615887.1">
    <property type="nucleotide sequence ID" value="NZ_JACYFG010000006.1"/>
</dbReference>